<dbReference type="FunFam" id="3.40.50.300:FF:000055">
    <property type="entry name" value="GTP-binding protein TypA"/>
    <property type="match status" value="1"/>
</dbReference>
<comment type="function">
    <text evidence="4">A 50S ribosomal subunit assembly protein with GTPase activity, required for 50S subunit assembly at low temperatures, may also play a role in translation. Binds GTP and analogs. Binds the 70S ribosome between the 30S and 50S subunits, in a similar position as ribosome-bound EF-G; it contacts a number of ribosomal proteins, both rRNAs and the A-site tRNA.</text>
</comment>
<dbReference type="RefSeq" id="WP_089073096.1">
    <property type="nucleotide sequence ID" value="NZ_CBCSAM010000010.1"/>
</dbReference>
<dbReference type="Proteomes" id="UP000242175">
    <property type="component" value="Chromosome large"/>
</dbReference>
<evidence type="ECO:0000313" key="7">
    <source>
        <dbReference type="Proteomes" id="UP000242175"/>
    </source>
</evidence>
<dbReference type="FunFam" id="3.30.70.240:FF:000002">
    <property type="entry name" value="GTP-binding protein TypA"/>
    <property type="match status" value="1"/>
</dbReference>
<dbReference type="HAMAP" id="MF_00849">
    <property type="entry name" value="BipA"/>
    <property type="match status" value="1"/>
</dbReference>
<dbReference type="Pfam" id="PF21018">
    <property type="entry name" value="BipA_C"/>
    <property type="match status" value="1"/>
</dbReference>
<comment type="subunit">
    <text evidence="4">Monomer.</text>
</comment>
<dbReference type="Pfam" id="PF03144">
    <property type="entry name" value="GTP_EFTU_D2"/>
    <property type="match status" value="1"/>
</dbReference>
<reference evidence="6 7" key="1">
    <citation type="journal article" date="2016" name="Int. J. Syst. Evol. Microbiol.">
        <title>Paraphotobacterium marinum gen. nov., sp. nov., a member of the family Vibrionaceae, isolated from surface seawater.</title>
        <authorList>
            <person name="Huang Z."/>
            <person name="Dong C."/>
            <person name="Shao Z."/>
        </authorList>
    </citation>
    <scope>NUCLEOTIDE SEQUENCE [LARGE SCALE GENOMIC DNA]</scope>
    <source>
        <strain evidence="6 7">NSCS20N07D</strain>
    </source>
</reference>
<dbReference type="InterPro" id="IPR035651">
    <property type="entry name" value="BipA_V"/>
</dbReference>
<dbReference type="GO" id="GO:0097216">
    <property type="term" value="F:guanosine tetraphosphate binding"/>
    <property type="evidence" value="ECO:0007669"/>
    <property type="project" value="UniProtKB-ARBA"/>
</dbReference>
<dbReference type="AlphaFoldDB" id="A0A220VCW1"/>
<feature type="binding site" evidence="4">
    <location>
        <begin position="132"/>
        <end position="135"/>
    </location>
    <ligand>
        <name>GTP</name>
        <dbReference type="ChEBI" id="CHEBI:37565"/>
    </ligand>
</feature>
<dbReference type="Gene3D" id="3.30.70.870">
    <property type="entry name" value="Elongation Factor G (Translational Gtpase), domain 3"/>
    <property type="match status" value="1"/>
</dbReference>
<dbReference type="GO" id="GO:0003924">
    <property type="term" value="F:GTPase activity"/>
    <property type="evidence" value="ECO:0007669"/>
    <property type="project" value="UniProtKB-UniRule"/>
</dbReference>
<organism evidence="6 7">
    <name type="scientific">Paraphotobacterium marinum</name>
    <dbReference type="NCBI Taxonomy" id="1755811"/>
    <lineage>
        <taxon>Bacteria</taxon>
        <taxon>Pseudomonadati</taxon>
        <taxon>Pseudomonadota</taxon>
        <taxon>Gammaproteobacteria</taxon>
        <taxon>Vibrionales</taxon>
        <taxon>Vibrionaceae</taxon>
        <taxon>Paraphotobacterium</taxon>
    </lineage>
</organism>
<dbReference type="InterPro" id="IPR048876">
    <property type="entry name" value="BipA_C"/>
</dbReference>
<dbReference type="InterPro" id="IPR000795">
    <property type="entry name" value="T_Tr_GTP-bd_dom"/>
</dbReference>
<dbReference type="CDD" id="cd03691">
    <property type="entry name" value="BipA_TypA_II"/>
    <property type="match status" value="1"/>
</dbReference>
<keyword evidence="4" id="KW-0690">Ribosome biogenesis</keyword>
<dbReference type="NCBIfam" id="TIGR01394">
    <property type="entry name" value="TypA_BipA"/>
    <property type="match status" value="1"/>
</dbReference>
<dbReference type="GO" id="GO:0010467">
    <property type="term" value="P:gene expression"/>
    <property type="evidence" value="ECO:0007669"/>
    <property type="project" value="UniProtKB-ARBA"/>
</dbReference>
<comment type="similarity">
    <text evidence="4">Belongs to the TRAFAC class translation factor GTPase superfamily. Classic translation factor GTPase family. BipA subfamily.</text>
</comment>
<dbReference type="InterPro" id="IPR047042">
    <property type="entry name" value="BipA_II"/>
</dbReference>
<dbReference type="InterPro" id="IPR006298">
    <property type="entry name" value="BipA"/>
</dbReference>
<dbReference type="Gene3D" id="2.40.50.250">
    <property type="entry name" value="bipa protein"/>
    <property type="match status" value="1"/>
</dbReference>
<dbReference type="GO" id="GO:0019843">
    <property type="term" value="F:rRNA binding"/>
    <property type="evidence" value="ECO:0007669"/>
    <property type="project" value="UniProtKB-KW"/>
</dbReference>
<dbReference type="NCBIfam" id="TIGR00231">
    <property type="entry name" value="small_GTP"/>
    <property type="match status" value="1"/>
</dbReference>
<dbReference type="SUPFAM" id="SSF52540">
    <property type="entry name" value="P-loop containing nucleoside triphosphate hydrolases"/>
    <property type="match status" value="1"/>
</dbReference>
<dbReference type="PANTHER" id="PTHR42908">
    <property type="entry name" value="TRANSLATION ELONGATION FACTOR-RELATED"/>
    <property type="match status" value="1"/>
</dbReference>
<dbReference type="InterPro" id="IPR035647">
    <property type="entry name" value="EFG_III/V"/>
</dbReference>
<gene>
    <name evidence="6" type="primary">typA</name>
    <name evidence="4" type="synonym">bipA</name>
    <name evidence="6" type="ORF">CF386_03635</name>
</gene>
<evidence type="ECO:0000259" key="5">
    <source>
        <dbReference type="PROSITE" id="PS51722"/>
    </source>
</evidence>
<dbReference type="InterPro" id="IPR047043">
    <property type="entry name" value="BipA_III"/>
</dbReference>
<dbReference type="GO" id="GO:0043022">
    <property type="term" value="F:ribosome binding"/>
    <property type="evidence" value="ECO:0007669"/>
    <property type="project" value="UniProtKB-UniRule"/>
</dbReference>
<dbReference type="GO" id="GO:0005525">
    <property type="term" value="F:GTP binding"/>
    <property type="evidence" value="ECO:0007669"/>
    <property type="project" value="UniProtKB-UniRule"/>
</dbReference>
<dbReference type="FunFam" id="2.40.50.250:FF:000001">
    <property type="entry name" value="GTP-binding protein TypA"/>
    <property type="match status" value="1"/>
</dbReference>
<dbReference type="FunFam" id="3.30.70.870:FF:000003">
    <property type="entry name" value="GTP-binding protein TypA"/>
    <property type="match status" value="1"/>
</dbReference>
<dbReference type="Pfam" id="PF00679">
    <property type="entry name" value="EFG_C"/>
    <property type="match status" value="1"/>
</dbReference>
<dbReference type="InterPro" id="IPR031157">
    <property type="entry name" value="G_TR_CS"/>
</dbReference>
<dbReference type="CDD" id="cd16263">
    <property type="entry name" value="BipA_III"/>
    <property type="match status" value="1"/>
</dbReference>
<dbReference type="Gene3D" id="2.40.30.10">
    <property type="entry name" value="Translation factors"/>
    <property type="match status" value="1"/>
</dbReference>
<evidence type="ECO:0000256" key="2">
    <source>
        <dbReference type="ARBA" id="ARBA00023134"/>
    </source>
</evidence>
<keyword evidence="7" id="KW-1185">Reference proteome</keyword>
<dbReference type="FunFam" id="2.40.30.10:FF:000016">
    <property type="entry name" value="GTP-binding protein TypA"/>
    <property type="match status" value="1"/>
</dbReference>
<sequence>MSNLQIEKLRNIAIIAHVDHGKTTLVDKLLQQSGTLQSRGELEDRVMDSNDIEKERGITILAKNTAINWKDYRINIVDTPGHADFGGEVERIMSMVDSVLLIVDAVDGPMPQTRFVTQKAFAHGLKPIVVINKVDRPGARPDWVMDQVFDLFDNLDATDEQLDFKVIYASALNGWASCEEGDEGTDMEPLFNAIVDNVSPPNVNVDGPLQMQISQLDYNSYVGVIGVARISRGTAKPNQQVTIIGADGSQRNAKIGTVLGYLGLERNEINEASAGDIIAVTGLGDLKISDTVCDPNMVEALPSLSVDEPTVTMTFQVNTSPFAGKEGKYVTSRNILERLEKELVHNVALRVEETDDPDKFKVSGRGELHLSILIENMRREGYELAVSRPEVILKEENGTLMEPFETVTIDVLEEHQGSIMENIGLRKGELKDMSPDGKGRVRMDFIMPSRGLIGFQTEFLTLTSGSGLLYHTFDHYGVHKGGQIGQRNNGVLISNATGKALTYALFNLQERGRLFTEHADEVYEGQIIGIHNRSNDLTVNCLKGKQLTNVRASGTDDALILTPAIKYTLEQALEFIDDDELVEVTPESIRIRKKHLTENDRKRASRAAK</sequence>
<dbReference type="PROSITE" id="PS00301">
    <property type="entry name" value="G_TR_1"/>
    <property type="match status" value="1"/>
</dbReference>
<keyword evidence="4" id="KW-0694">RNA-binding</keyword>
<dbReference type="CDD" id="cd01891">
    <property type="entry name" value="TypA_BipA"/>
    <property type="match status" value="1"/>
</dbReference>
<dbReference type="PRINTS" id="PR00315">
    <property type="entry name" value="ELONGATNFCT"/>
</dbReference>
<dbReference type="EMBL" id="CP022355">
    <property type="protein sequence ID" value="ASK78187.1"/>
    <property type="molecule type" value="Genomic_DNA"/>
</dbReference>
<dbReference type="GO" id="GO:1990904">
    <property type="term" value="C:ribonucleoprotein complex"/>
    <property type="evidence" value="ECO:0007669"/>
    <property type="project" value="TreeGrafter"/>
</dbReference>
<protein>
    <recommendedName>
        <fullName evidence="4">Large ribosomal subunit assembly factor BipA</fullName>
        <ecNumber evidence="4">3.6.5.-</ecNumber>
    </recommendedName>
    <alternativeName>
        <fullName evidence="4">GTP-binding protein BipA</fullName>
    </alternativeName>
</protein>
<keyword evidence="1 4" id="KW-0547">Nucleotide-binding</keyword>
<dbReference type="OrthoDB" id="9804431at2"/>
<dbReference type="Gene3D" id="3.30.70.240">
    <property type="match status" value="1"/>
</dbReference>
<keyword evidence="4" id="KW-0963">Cytoplasm</keyword>
<dbReference type="GO" id="GO:0000049">
    <property type="term" value="F:tRNA binding"/>
    <property type="evidence" value="ECO:0007669"/>
    <property type="project" value="UniProtKB-KW"/>
</dbReference>
<dbReference type="InterPro" id="IPR042116">
    <property type="entry name" value="TypA/BipA_C"/>
</dbReference>
<dbReference type="GO" id="GO:0005829">
    <property type="term" value="C:cytosol"/>
    <property type="evidence" value="ECO:0007669"/>
    <property type="project" value="TreeGrafter"/>
</dbReference>
<dbReference type="InterPro" id="IPR027417">
    <property type="entry name" value="P-loop_NTPase"/>
</dbReference>
<dbReference type="SUPFAM" id="SSF54980">
    <property type="entry name" value="EF-G C-terminal domain-like"/>
    <property type="match status" value="2"/>
</dbReference>
<dbReference type="GO" id="GO:0009409">
    <property type="term" value="P:response to cold"/>
    <property type="evidence" value="ECO:0007669"/>
    <property type="project" value="UniProtKB-ARBA"/>
</dbReference>
<dbReference type="PROSITE" id="PS51722">
    <property type="entry name" value="G_TR_2"/>
    <property type="match status" value="1"/>
</dbReference>
<proteinExistence type="inferred from homology"/>
<accession>A0A220VCW1</accession>
<keyword evidence="4" id="KW-0378">Hydrolase</keyword>
<dbReference type="PANTHER" id="PTHR42908:SF8">
    <property type="entry name" value="TR-TYPE G DOMAIN-CONTAINING PROTEIN"/>
    <property type="match status" value="1"/>
</dbReference>
<dbReference type="InterPro" id="IPR009000">
    <property type="entry name" value="Transl_B-barrel_sf"/>
</dbReference>
<evidence type="ECO:0000313" key="6">
    <source>
        <dbReference type="EMBL" id="ASK78187.1"/>
    </source>
</evidence>
<evidence type="ECO:0000256" key="3">
    <source>
        <dbReference type="ARBA" id="ARBA00048548"/>
    </source>
</evidence>
<evidence type="ECO:0000256" key="1">
    <source>
        <dbReference type="ARBA" id="ARBA00022741"/>
    </source>
</evidence>
<dbReference type="EC" id="3.6.5.-" evidence="4"/>
<keyword evidence="2 4" id="KW-0342">GTP-binding</keyword>
<dbReference type="InterPro" id="IPR047041">
    <property type="entry name" value="BipA_GTP-bd_dom"/>
</dbReference>
<comment type="subcellular location">
    <subcellularLocation>
        <location evidence="4">Cytoplasm</location>
    </subcellularLocation>
    <text evidence="4">Binds to ribosomes.</text>
</comment>
<evidence type="ECO:0000256" key="4">
    <source>
        <dbReference type="HAMAP-Rule" id="MF_00849"/>
    </source>
</evidence>
<dbReference type="GO" id="GO:0000027">
    <property type="term" value="P:ribosomal large subunit assembly"/>
    <property type="evidence" value="ECO:0007669"/>
    <property type="project" value="UniProtKB-UniRule"/>
</dbReference>
<dbReference type="InterPro" id="IPR004161">
    <property type="entry name" value="EFTu-like_2"/>
</dbReference>
<keyword evidence="4" id="KW-0820">tRNA-binding</keyword>
<dbReference type="Gene3D" id="3.40.50.300">
    <property type="entry name" value="P-loop containing nucleotide triphosphate hydrolases"/>
    <property type="match status" value="1"/>
</dbReference>
<feature type="domain" description="Tr-type G" evidence="5">
    <location>
        <begin position="7"/>
        <end position="202"/>
    </location>
</feature>
<dbReference type="InterPro" id="IPR005225">
    <property type="entry name" value="Small_GTP-bd"/>
</dbReference>
<dbReference type="InterPro" id="IPR000640">
    <property type="entry name" value="EFG_V-like"/>
</dbReference>
<dbReference type="Pfam" id="PF00009">
    <property type="entry name" value="GTP_EFTU"/>
    <property type="match status" value="1"/>
</dbReference>
<name>A0A220VCW1_9GAMM</name>
<dbReference type="CDD" id="cd03710">
    <property type="entry name" value="BipA_TypA_C"/>
    <property type="match status" value="1"/>
</dbReference>
<comment type="catalytic activity">
    <reaction evidence="3 4">
        <text>GTP + H2O = GDP + phosphate + H(+)</text>
        <dbReference type="Rhea" id="RHEA:19669"/>
        <dbReference type="ChEBI" id="CHEBI:15377"/>
        <dbReference type="ChEBI" id="CHEBI:15378"/>
        <dbReference type="ChEBI" id="CHEBI:37565"/>
        <dbReference type="ChEBI" id="CHEBI:43474"/>
        <dbReference type="ChEBI" id="CHEBI:58189"/>
    </reaction>
</comment>
<dbReference type="SUPFAM" id="SSF50447">
    <property type="entry name" value="Translation proteins"/>
    <property type="match status" value="1"/>
</dbReference>
<dbReference type="KEGG" id="pmai:CF386_03635"/>
<keyword evidence="4" id="KW-0699">rRNA-binding</keyword>
<feature type="binding site" evidence="4">
    <location>
        <begin position="19"/>
        <end position="24"/>
    </location>
    <ligand>
        <name>GTP</name>
        <dbReference type="ChEBI" id="CHEBI:37565"/>
    </ligand>
</feature>